<protein>
    <submittedName>
        <fullName evidence="4">Uncharacterized protein</fullName>
    </submittedName>
</protein>
<dbReference type="InterPro" id="IPR008160">
    <property type="entry name" value="Collagen"/>
</dbReference>
<dbReference type="Proteomes" id="UP000001646">
    <property type="component" value="Chromosome 1"/>
</dbReference>
<comment type="subcellular location">
    <subcellularLocation>
        <location evidence="1">Secreted</location>
        <location evidence="1">Extracellular space</location>
        <location evidence="1">Extracellular matrix</location>
    </subcellularLocation>
</comment>
<evidence type="ECO:0000256" key="1">
    <source>
        <dbReference type="ARBA" id="ARBA00004498"/>
    </source>
</evidence>
<dbReference type="Ensembl" id="ENSACAT00000044118.1">
    <property type="protein sequence ID" value="ENSACAP00000030595.1"/>
    <property type="gene ID" value="ENSACAG00000041287.1"/>
</dbReference>
<reference evidence="4 5" key="1">
    <citation type="submission" date="2009-12" db="EMBL/GenBank/DDBJ databases">
        <title>The Genome Sequence of Anolis carolinensis (Green Anole Lizard).</title>
        <authorList>
            <consortium name="The Genome Sequencing Platform"/>
            <person name="Di Palma F."/>
            <person name="Alfoldi J."/>
            <person name="Heiman D."/>
            <person name="Young S."/>
            <person name="Grabherr M."/>
            <person name="Johnson J."/>
            <person name="Lander E.S."/>
            <person name="Lindblad-Toh K."/>
        </authorList>
    </citation>
    <scope>NUCLEOTIDE SEQUENCE [LARGE SCALE GENOMIC DNA]</scope>
    <source>
        <strain evidence="4 5">JBL SC #1</strain>
    </source>
</reference>
<dbReference type="InterPro" id="IPR050149">
    <property type="entry name" value="Collagen_superfamily"/>
</dbReference>
<dbReference type="PANTHER" id="PTHR24023:SF1082">
    <property type="entry name" value="COLLAGEN TRIPLE HELIX REPEAT"/>
    <property type="match status" value="1"/>
</dbReference>
<sequence>IWRHPQLLTLHIASGAPACAKGVKGFPGEFGLPGSKGFLGLQGDQGPEGISGPPGPPGSFGFPGMPGQQGLMGRMGPPGFVGEIPDKVKFQTIDAQLVLRMVQHCFLSRGHIVIEPCAGGKQNLVSSSLSPSYECLKEIVCGFVCFLPFSSLPGPFGTRKCQTLC</sequence>
<keyword evidence="5" id="KW-1185">Reference proteome</keyword>
<evidence type="ECO:0000313" key="5">
    <source>
        <dbReference type="Proteomes" id="UP000001646"/>
    </source>
</evidence>
<keyword evidence="2" id="KW-0272">Extracellular matrix</keyword>
<dbReference type="PANTHER" id="PTHR24023">
    <property type="entry name" value="COLLAGEN ALPHA"/>
    <property type="match status" value="1"/>
</dbReference>
<proteinExistence type="predicted"/>
<reference evidence="4" key="3">
    <citation type="submission" date="2025-09" db="UniProtKB">
        <authorList>
            <consortium name="Ensembl"/>
        </authorList>
    </citation>
    <scope>IDENTIFICATION</scope>
</reference>
<reference evidence="4" key="2">
    <citation type="submission" date="2025-08" db="UniProtKB">
        <authorList>
            <consortium name="Ensembl"/>
        </authorList>
    </citation>
    <scope>IDENTIFICATION</scope>
</reference>
<evidence type="ECO:0000256" key="3">
    <source>
        <dbReference type="SAM" id="MobiDB-lite"/>
    </source>
</evidence>
<dbReference type="Pfam" id="PF01391">
    <property type="entry name" value="Collagen"/>
    <property type="match status" value="1"/>
</dbReference>
<accession>A0A803T5V5</accession>
<name>A0A803T5V5_ANOCA</name>
<keyword evidence="2" id="KW-0964">Secreted</keyword>
<feature type="region of interest" description="Disordered" evidence="3">
    <location>
        <begin position="41"/>
        <end position="66"/>
    </location>
</feature>
<organism evidence="4 5">
    <name type="scientific">Anolis carolinensis</name>
    <name type="common">Green anole</name>
    <name type="synonym">American chameleon</name>
    <dbReference type="NCBI Taxonomy" id="28377"/>
    <lineage>
        <taxon>Eukaryota</taxon>
        <taxon>Metazoa</taxon>
        <taxon>Chordata</taxon>
        <taxon>Craniata</taxon>
        <taxon>Vertebrata</taxon>
        <taxon>Euteleostomi</taxon>
        <taxon>Lepidosauria</taxon>
        <taxon>Squamata</taxon>
        <taxon>Bifurcata</taxon>
        <taxon>Unidentata</taxon>
        <taxon>Episquamata</taxon>
        <taxon>Toxicofera</taxon>
        <taxon>Iguania</taxon>
        <taxon>Dactyloidae</taxon>
        <taxon>Anolis</taxon>
    </lineage>
</organism>
<dbReference type="AlphaFoldDB" id="A0A803T5V5"/>
<evidence type="ECO:0000313" key="4">
    <source>
        <dbReference type="Ensembl" id="ENSACAP00000030595.1"/>
    </source>
</evidence>
<dbReference type="InParanoid" id="A0A803T5V5"/>
<evidence type="ECO:0000256" key="2">
    <source>
        <dbReference type="ARBA" id="ARBA00022530"/>
    </source>
</evidence>